<dbReference type="InterPro" id="IPR000276">
    <property type="entry name" value="GPCR_Rhodpsn"/>
</dbReference>
<dbReference type="GO" id="GO:0004930">
    <property type="term" value="F:G protein-coupled receptor activity"/>
    <property type="evidence" value="ECO:0007669"/>
    <property type="project" value="InterPro"/>
</dbReference>
<dbReference type="Proteomes" id="UP001152622">
    <property type="component" value="Chromosome 12"/>
</dbReference>
<keyword evidence="6 8" id="KW-0472">Membrane</keyword>
<feature type="domain" description="G-protein coupled receptors family 1 profile" evidence="9">
    <location>
        <begin position="637"/>
        <end position="858"/>
    </location>
</feature>
<keyword evidence="3 8" id="KW-0812">Transmembrane</keyword>
<keyword evidence="4" id="KW-0677">Repeat</keyword>
<organism evidence="10 11">
    <name type="scientific">Synaphobranchus kaupii</name>
    <name type="common">Kaup's arrowtooth eel</name>
    <dbReference type="NCBI Taxonomy" id="118154"/>
    <lineage>
        <taxon>Eukaryota</taxon>
        <taxon>Metazoa</taxon>
        <taxon>Chordata</taxon>
        <taxon>Craniata</taxon>
        <taxon>Vertebrata</taxon>
        <taxon>Euteleostomi</taxon>
        <taxon>Actinopterygii</taxon>
        <taxon>Neopterygii</taxon>
        <taxon>Teleostei</taxon>
        <taxon>Anguilliformes</taxon>
        <taxon>Synaphobranchidae</taxon>
        <taxon>Synaphobranchus</taxon>
    </lineage>
</organism>
<evidence type="ECO:0000256" key="4">
    <source>
        <dbReference type="ARBA" id="ARBA00022737"/>
    </source>
</evidence>
<dbReference type="AlphaFoldDB" id="A0A9Q1IKK3"/>
<keyword evidence="11" id="KW-1185">Reference proteome</keyword>
<protein>
    <recommendedName>
        <fullName evidence="9">G-protein coupled receptors family 1 profile domain-containing protein</fullName>
    </recommendedName>
</protein>
<reference evidence="10" key="1">
    <citation type="journal article" date="2023" name="Science">
        <title>Genome structures resolve the early diversification of teleost fishes.</title>
        <authorList>
            <person name="Parey E."/>
            <person name="Louis A."/>
            <person name="Montfort J."/>
            <person name="Bouchez O."/>
            <person name="Roques C."/>
            <person name="Iampietro C."/>
            <person name="Lluch J."/>
            <person name="Castinel A."/>
            <person name="Donnadieu C."/>
            <person name="Desvignes T."/>
            <person name="Floi Bucao C."/>
            <person name="Jouanno E."/>
            <person name="Wen M."/>
            <person name="Mejri S."/>
            <person name="Dirks R."/>
            <person name="Jansen H."/>
            <person name="Henkel C."/>
            <person name="Chen W.J."/>
            <person name="Zahm M."/>
            <person name="Cabau C."/>
            <person name="Klopp C."/>
            <person name="Thompson A.W."/>
            <person name="Robinson-Rechavi M."/>
            <person name="Braasch I."/>
            <person name="Lecointre G."/>
            <person name="Bobe J."/>
            <person name="Postlethwait J.H."/>
            <person name="Berthelot C."/>
            <person name="Roest Crollius H."/>
            <person name="Guiguen Y."/>
        </authorList>
    </citation>
    <scope>NUCLEOTIDE SEQUENCE</scope>
    <source>
        <strain evidence="10">WJC10195</strain>
    </source>
</reference>
<feature type="transmembrane region" description="Helical" evidence="8">
    <location>
        <begin position="628"/>
        <end position="646"/>
    </location>
</feature>
<dbReference type="OrthoDB" id="8889623at2759"/>
<dbReference type="SMART" id="SM00368">
    <property type="entry name" value="LRR_RI"/>
    <property type="match status" value="15"/>
</dbReference>
<evidence type="ECO:0000256" key="8">
    <source>
        <dbReference type="SAM" id="Phobius"/>
    </source>
</evidence>
<dbReference type="Gene3D" id="3.80.10.10">
    <property type="entry name" value="Ribonuclease Inhibitor"/>
    <property type="match status" value="4"/>
</dbReference>
<dbReference type="SUPFAM" id="SSF52047">
    <property type="entry name" value="RNI-like"/>
    <property type="match status" value="2"/>
</dbReference>
<dbReference type="PROSITE" id="PS50262">
    <property type="entry name" value="G_PROTEIN_RECEP_F1_2"/>
    <property type="match status" value="1"/>
</dbReference>
<evidence type="ECO:0000313" key="10">
    <source>
        <dbReference type="EMBL" id="KAJ8345325.1"/>
    </source>
</evidence>
<dbReference type="GO" id="GO:0016020">
    <property type="term" value="C:membrane"/>
    <property type="evidence" value="ECO:0007669"/>
    <property type="project" value="UniProtKB-SubCell"/>
</dbReference>
<dbReference type="EMBL" id="JAINUF010000012">
    <property type="protein sequence ID" value="KAJ8345325.1"/>
    <property type="molecule type" value="Genomic_DNA"/>
</dbReference>
<dbReference type="InterPro" id="IPR032675">
    <property type="entry name" value="LRR_dom_sf"/>
</dbReference>
<accession>A0A9Q1IKK3</accession>
<dbReference type="Pfam" id="PF00001">
    <property type="entry name" value="7tm_1"/>
    <property type="match status" value="1"/>
</dbReference>
<dbReference type="SMART" id="SM00367">
    <property type="entry name" value="LRR_CC"/>
    <property type="match status" value="7"/>
</dbReference>
<dbReference type="InterPro" id="IPR051261">
    <property type="entry name" value="NLR"/>
</dbReference>
<proteinExistence type="predicted"/>
<evidence type="ECO:0000256" key="1">
    <source>
        <dbReference type="ARBA" id="ARBA00004370"/>
    </source>
</evidence>
<evidence type="ECO:0000256" key="5">
    <source>
        <dbReference type="ARBA" id="ARBA00022989"/>
    </source>
</evidence>
<feature type="transmembrane region" description="Helical" evidence="8">
    <location>
        <begin position="806"/>
        <end position="826"/>
    </location>
</feature>
<evidence type="ECO:0000256" key="2">
    <source>
        <dbReference type="ARBA" id="ARBA00022614"/>
    </source>
</evidence>
<dbReference type="Gene3D" id="1.20.1070.10">
    <property type="entry name" value="Rhodopsin 7-helix transmembrane proteins"/>
    <property type="match status" value="1"/>
</dbReference>
<evidence type="ECO:0000256" key="6">
    <source>
        <dbReference type="ARBA" id="ARBA00023136"/>
    </source>
</evidence>
<evidence type="ECO:0000256" key="3">
    <source>
        <dbReference type="ARBA" id="ARBA00022692"/>
    </source>
</evidence>
<comment type="subcellular location">
    <subcellularLocation>
        <location evidence="1">Membrane</location>
    </subcellularLocation>
</comment>
<name>A0A9Q1IKK3_SYNKA</name>
<dbReference type="Pfam" id="PF13516">
    <property type="entry name" value="LRR_6"/>
    <property type="match status" value="8"/>
</dbReference>
<dbReference type="PANTHER" id="PTHR24106">
    <property type="entry name" value="NACHT, LRR AND CARD DOMAINS-CONTAINING"/>
    <property type="match status" value="1"/>
</dbReference>
<dbReference type="PROSITE" id="PS51450">
    <property type="entry name" value="LRR"/>
    <property type="match status" value="2"/>
</dbReference>
<evidence type="ECO:0000259" key="9">
    <source>
        <dbReference type="PROSITE" id="PS50262"/>
    </source>
</evidence>
<feature type="transmembrane region" description="Helical" evidence="8">
    <location>
        <begin position="658"/>
        <end position="683"/>
    </location>
</feature>
<keyword evidence="5 8" id="KW-1133">Transmembrane helix</keyword>
<dbReference type="InterPro" id="IPR006553">
    <property type="entry name" value="Leu-rich_rpt_Cys-con_subtyp"/>
</dbReference>
<gene>
    <name evidence="10" type="ORF">SKAU_G00295180</name>
</gene>
<keyword evidence="2" id="KW-0433">Leucine-rich repeat</keyword>
<sequence length="913" mass="100097">MVTANPQTVHHSETLHHSGVKCSISLKSLHLNITLEMENRTKTTTEIPLTNVSVVSSSSSHLGELDLSLNELQDAGVRLICAGLEDPHCKLEKLELRWCNLTEKCCGALASVLSSNPHLRELDLSNNNLQDSGVKLLSAGLESPFCRLETLRLEQCKLGEKGCDALASALRSNSLSLRELYLSSNDLRDSGVKLLSAGLENPLCNLEILRMDECKLTEKCCGELASALSSNRHLRELDLSNNDLQDSGVMLLSAGLEGPVCELEKLGLWGCELTESCCHSLAAALGSRSSHLRALDLSHNDLRDSGVKLLSTGLNEPHCSFEKLVLIKCGLTEKCCHALASAVSSNYSHLRKLDLSLNDLQDSGVMLLSAGLEDPHCKLQKLELQRCKLTESCCDALASALNSNSSHLRKLDLSSNDLQDAGLKRLCAGLENPHCNLEKLQLVNCGVTSRGCASLASALRSNPSCLRELNLSLNGLQDSGEKLLSALQKDPLFRLETLEQIILSPDLILSLQVLTTSKTWTYISAQDERIFDRHISEGSRINTGSYQTPPRLLPFLRRAREGHRHHRVTTMDALDQTLSLYPLNGTINSSAAPPQNSSLANDPTKPFSVFDGCEEMVEGILFDLTVQVFNVLLGLPANIMVMVFVVRSRREASTSDIFIFLLAVMDAYFGIMVPFSFLNLYLWKSKEGWRAVKFMYGVKDTSGPLFLSCICLDRFLAVVFPIAFSQLKDHKYRAGCSAVVLLLTFSYAAAKTVGGLPNFEKVFTGEILAAFVLMVLCNGSILWALQRSRAGKDEMHPMKKKAFKMVLSILCIIIINYLPPVALFPFQDHYTPDDFRCYIQPAGFAFVNASCSMQPFIYLSRVENLPCHRCLRALKKAAAPTPAVTTATEATPAEATPAEVKPAEVKPADPSPA</sequence>
<dbReference type="InterPro" id="IPR017452">
    <property type="entry name" value="GPCR_Rhodpsn_7TM"/>
</dbReference>
<dbReference type="SUPFAM" id="SSF81321">
    <property type="entry name" value="Family A G protein-coupled receptor-like"/>
    <property type="match status" value="1"/>
</dbReference>
<feature type="transmembrane region" description="Helical" evidence="8">
    <location>
        <begin position="762"/>
        <end position="785"/>
    </location>
</feature>
<dbReference type="CDD" id="cd00116">
    <property type="entry name" value="LRR_RI"/>
    <property type="match status" value="1"/>
</dbReference>
<feature type="compositionally biased region" description="Low complexity" evidence="7">
    <location>
        <begin position="883"/>
        <end position="900"/>
    </location>
</feature>
<evidence type="ECO:0000256" key="7">
    <source>
        <dbReference type="SAM" id="MobiDB-lite"/>
    </source>
</evidence>
<dbReference type="InterPro" id="IPR001611">
    <property type="entry name" value="Leu-rich_rpt"/>
</dbReference>
<comment type="caution">
    <text evidence="10">The sequence shown here is derived from an EMBL/GenBank/DDBJ whole genome shotgun (WGS) entry which is preliminary data.</text>
</comment>
<feature type="transmembrane region" description="Helical" evidence="8">
    <location>
        <begin position="703"/>
        <end position="725"/>
    </location>
</feature>
<feature type="transmembrane region" description="Helical" evidence="8">
    <location>
        <begin position="732"/>
        <end position="750"/>
    </location>
</feature>
<feature type="region of interest" description="Disordered" evidence="7">
    <location>
        <begin position="883"/>
        <end position="913"/>
    </location>
</feature>
<evidence type="ECO:0000313" key="11">
    <source>
        <dbReference type="Proteomes" id="UP001152622"/>
    </source>
</evidence>
<feature type="transmembrane region" description="Helical" evidence="8">
    <location>
        <begin position="838"/>
        <end position="859"/>
    </location>
</feature>